<evidence type="ECO:0000313" key="1">
    <source>
        <dbReference type="EMBL" id="SFN44411.1"/>
    </source>
</evidence>
<protein>
    <submittedName>
        <fullName evidence="1">Uncharacterized protein</fullName>
    </submittedName>
</protein>
<name>A0A1I4Z2A6_9MICO</name>
<dbReference type="EMBL" id="FOVM01000001">
    <property type="protein sequence ID" value="SFN44411.1"/>
    <property type="molecule type" value="Genomic_DNA"/>
</dbReference>
<gene>
    <name evidence="1" type="ORF">SAMN05216219_0689</name>
</gene>
<sequence length="117" mass="13685">MTTTPFDLDRLRRYARDELDVIIEHRCRAGEDPYDFIHDLPTVDELVVYELRADALDARGLTTQYTMARYAARSNRPDADTHRHNVARLEYDLLREIALEHPDLTRTVWTMIGEIGL</sequence>
<dbReference type="RefSeq" id="WP_090708772.1">
    <property type="nucleotide sequence ID" value="NZ_FOVM01000001.1"/>
</dbReference>
<evidence type="ECO:0000313" key="2">
    <source>
        <dbReference type="Proteomes" id="UP000198867"/>
    </source>
</evidence>
<proteinExistence type="predicted"/>
<reference evidence="2" key="1">
    <citation type="submission" date="2016-10" db="EMBL/GenBank/DDBJ databases">
        <authorList>
            <person name="Varghese N."/>
            <person name="Submissions S."/>
        </authorList>
    </citation>
    <scope>NUCLEOTIDE SEQUENCE [LARGE SCALE GENOMIC DNA]</scope>
    <source>
        <strain evidence="2">CGMCC 1.11101</strain>
    </source>
</reference>
<dbReference type="OrthoDB" id="5114823at2"/>
<dbReference type="Proteomes" id="UP000198867">
    <property type="component" value="Unassembled WGS sequence"/>
</dbReference>
<dbReference type="AlphaFoldDB" id="A0A1I4Z2A6"/>
<dbReference type="STRING" id="995034.SAMN05216219_0689"/>
<organism evidence="1 2">
    <name type="scientific">Mycetocola miduiensis</name>
    <dbReference type="NCBI Taxonomy" id="995034"/>
    <lineage>
        <taxon>Bacteria</taxon>
        <taxon>Bacillati</taxon>
        <taxon>Actinomycetota</taxon>
        <taxon>Actinomycetes</taxon>
        <taxon>Micrococcales</taxon>
        <taxon>Microbacteriaceae</taxon>
        <taxon>Mycetocola</taxon>
    </lineage>
</organism>
<accession>A0A1I4Z2A6</accession>
<keyword evidence="2" id="KW-1185">Reference proteome</keyword>